<accession>A0A0H2VE58</accession>
<dbReference type="RefSeq" id="WP_002470562.1">
    <property type="nucleotide sequence ID" value="NC_004461.1"/>
</dbReference>
<sequence>MVNDDFTNELYQLIVPMDDKIKENIDEVLSFYNINFKKYLFSISSLVTFEKCNKLRGRIAKYPIFTILYEKVEYDEKGIKIIINSKILNDIQTHVSHIPNTTEIYLVNFNNLNISEKTKKELVKELNKMFNDQKKRKLAHQVVNIIEIIKLDSHGKSLIDIGYFYLGAKNSALKFQKIHIQEKMDYRGK</sequence>
<evidence type="ECO:0000313" key="2">
    <source>
        <dbReference type="Proteomes" id="UP000001411"/>
    </source>
</evidence>
<dbReference type="PATRIC" id="fig|176280.10.peg.65"/>
<dbReference type="GeneID" id="50017496"/>
<name>A0A0H2VE58_STAES</name>
<dbReference type="Proteomes" id="UP000001411">
    <property type="component" value="Chromosome"/>
</dbReference>
<proteinExistence type="predicted"/>
<dbReference type="KEGG" id="sep:SE_0068"/>
<organism evidence="1 2">
    <name type="scientific">Staphylococcus epidermidis (strain ATCC 12228 / FDA PCI 1200)</name>
    <dbReference type="NCBI Taxonomy" id="176280"/>
    <lineage>
        <taxon>Bacteria</taxon>
        <taxon>Bacillati</taxon>
        <taxon>Bacillota</taxon>
        <taxon>Bacilli</taxon>
        <taxon>Bacillales</taxon>
        <taxon>Staphylococcaceae</taxon>
        <taxon>Staphylococcus</taxon>
    </lineage>
</organism>
<dbReference type="EMBL" id="AE015929">
    <property type="protein sequence ID" value="AAO03665.1"/>
    <property type="molecule type" value="Genomic_DNA"/>
</dbReference>
<dbReference type="OrthoDB" id="9864743at2"/>
<reference evidence="1 2" key="1">
    <citation type="journal article" date="2003" name="Mol. Microbiol.">
        <title>Genome-based analysis of virulence genes in a non-biofilm-forming Staphylococcus epidermidis strain (ATCC 12228).</title>
        <authorList>
            <person name="Zhang Y.Q."/>
            <person name="Ren S.X."/>
            <person name="Li H.L."/>
            <person name="Wang Y.X."/>
            <person name="Fu G."/>
            <person name="Yang J."/>
            <person name="Qin Z.Q."/>
            <person name="Miao Y.G."/>
            <person name="Wang W.Y."/>
            <person name="Chen R.S."/>
            <person name="Shen Y."/>
            <person name="Chen Z."/>
            <person name="Yuan Z.H."/>
            <person name="Zhao G.P."/>
            <person name="Qu D."/>
            <person name="Danchin A."/>
            <person name="Wen Y.M."/>
        </authorList>
    </citation>
    <scope>NUCLEOTIDE SEQUENCE [LARGE SCALE GENOMIC DNA]</scope>
    <source>
        <strain evidence="2">ATCC 12228 / FDA PCI 1200</strain>
    </source>
</reference>
<dbReference type="HOGENOM" id="CLU_1433684_0_0_9"/>
<dbReference type="AlphaFoldDB" id="A0A0H2VE58"/>
<gene>
    <name evidence="1" type="ordered locus">SE_0068</name>
</gene>
<evidence type="ECO:0000313" key="1">
    <source>
        <dbReference type="EMBL" id="AAO03665.1"/>
    </source>
</evidence>
<protein>
    <submittedName>
        <fullName evidence="1">Uncharacterized protein</fullName>
    </submittedName>
</protein>